<keyword evidence="1" id="KW-0812">Transmembrane</keyword>
<dbReference type="InterPro" id="IPR002509">
    <property type="entry name" value="NODB_dom"/>
</dbReference>
<dbReference type="GO" id="GO:0005975">
    <property type="term" value="P:carbohydrate metabolic process"/>
    <property type="evidence" value="ECO:0007669"/>
    <property type="project" value="InterPro"/>
</dbReference>
<dbReference type="SUPFAM" id="SSF88713">
    <property type="entry name" value="Glycoside hydrolase/deacetylase"/>
    <property type="match status" value="1"/>
</dbReference>
<dbReference type="Proteomes" id="UP001178507">
    <property type="component" value="Unassembled WGS sequence"/>
</dbReference>
<proteinExistence type="predicted"/>
<keyword evidence="4" id="KW-1185">Reference proteome</keyword>
<comment type="caution">
    <text evidence="3">The sequence shown here is derived from an EMBL/GenBank/DDBJ whole genome shotgun (WGS) entry which is preliminary data.</text>
</comment>
<feature type="domain" description="NodB homology" evidence="2">
    <location>
        <begin position="84"/>
        <end position="281"/>
    </location>
</feature>
<name>A0AA36N8X0_9DINO</name>
<dbReference type="InterPro" id="IPR050248">
    <property type="entry name" value="Polysacc_deacetylase_ArnD"/>
</dbReference>
<dbReference type="PROSITE" id="PS51677">
    <property type="entry name" value="NODB"/>
    <property type="match status" value="1"/>
</dbReference>
<dbReference type="EMBL" id="CAUJNA010003250">
    <property type="protein sequence ID" value="CAJ1397009.1"/>
    <property type="molecule type" value="Genomic_DNA"/>
</dbReference>
<sequence length="299" mass="33639">MKTVRGVARVAAKSPSARRLVVSVLLCSGAVLYAMRRSGTLWVLALLLGISLEEIYLMRDWMVDMVARRLGCPDVVFRRPLQQPLAALTIDDVPQLDRPSVLEDILDVLKEHKVRATLMVMSGFDLPKDQGGPDPAVRQRYKALLSRAVSEGHELGNHLQFDRPAIAMPPEEFEQAFDHCDRLIAQLSGDAWTKSGSRWFRPASAIWNRHILSWAKAKGYTTAMASCYPHDVASVTRFVNAAYLRWRVRPGAIIVIHDRWHTAETLRRALPSILTSGMRLGTLSELQEVYEQETTGKEK</sequence>
<evidence type="ECO:0000259" key="2">
    <source>
        <dbReference type="PROSITE" id="PS51677"/>
    </source>
</evidence>
<organism evidence="3 4">
    <name type="scientific">Effrenium voratum</name>
    <dbReference type="NCBI Taxonomy" id="2562239"/>
    <lineage>
        <taxon>Eukaryota</taxon>
        <taxon>Sar</taxon>
        <taxon>Alveolata</taxon>
        <taxon>Dinophyceae</taxon>
        <taxon>Suessiales</taxon>
        <taxon>Symbiodiniaceae</taxon>
        <taxon>Effrenium</taxon>
    </lineage>
</organism>
<dbReference type="InterPro" id="IPR011330">
    <property type="entry name" value="Glyco_hydro/deAcase_b/a-brl"/>
</dbReference>
<keyword evidence="1" id="KW-1133">Transmembrane helix</keyword>
<dbReference type="GO" id="GO:0004099">
    <property type="term" value="F:chitin deacetylase activity"/>
    <property type="evidence" value="ECO:0007669"/>
    <property type="project" value="UniProtKB-ARBA"/>
</dbReference>
<dbReference type="Gene3D" id="3.20.20.370">
    <property type="entry name" value="Glycoside hydrolase/deacetylase"/>
    <property type="match status" value="1"/>
</dbReference>
<dbReference type="PANTHER" id="PTHR10587">
    <property type="entry name" value="GLYCOSYL TRANSFERASE-RELATED"/>
    <property type="match status" value="1"/>
</dbReference>
<evidence type="ECO:0000313" key="3">
    <source>
        <dbReference type="EMBL" id="CAJ1397009.1"/>
    </source>
</evidence>
<evidence type="ECO:0000256" key="1">
    <source>
        <dbReference type="SAM" id="Phobius"/>
    </source>
</evidence>
<feature type="transmembrane region" description="Helical" evidence="1">
    <location>
        <begin position="20"/>
        <end position="35"/>
    </location>
</feature>
<gene>
    <name evidence="3" type="ORF">EVOR1521_LOCUS21115</name>
</gene>
<evidence type="ECO:0000313" key="4">
    <source>
        <dbReference type="Proteomes" id="UP001178507"/>
    </source>
</evidence>
<dbReference type="PANTHER" id="PTHR10587:SF137">
    <property type="entry name" value="4-DEOXY-4-FORMAMIDO-L-ARABINOSE-PHOSPHOUNDECAPRENOL DEFORMYLASE ARND-RELATED"/>
    <property type="match status" value="1"/>
</dbReference>
<keyword evidence="1" id="KW-0472">Membrane</keyword>
<dbReference type="Pfam" id="PF01522">
    <property type="entry name" value="Polysacc_deac_1"/>
    <property type="match status" value="1"/>
</dbReference>
<accession>A0AA36N8X0</accession>
<protein>
    <recommendedName>
        <fullName evidence="2">NodB homology domain-containing protein</fullName>
    </recommendedName>
</protein>
<reference evidence="3" key="1">
    <citation type="submission" date="2023-08" db="EMBL/GenBank/DDBJ databases">
        <authorList>
            <person name="Chen Y."/>
            <person name="Shah S."/>
            <person name="Dougan E. K."/>
            <person name="Thang M."/>
            <person name="Chan C."/>
        </authorList>
    </citation>
    <scope>NUCLEOTIDE SEQUENCE</scope>
</reference>
<dbReference type="AlphaFoldDB" id="A0AA36N8X0"/>